<dbReference type="Proteomes" id="UP000002640">
    <property type="component" value="Unassembled WGS sequence"/>
</dbReference>
<feature type="non-terminal residue" evidence="2">
    <location>
        <position position="200"/>
    </location>
</feature>
<dbReference type="GeneID" id="20661828"/>
<dbReference type="InterPro" id="IPR027417">
    <property type="entry name" value="P-loop_NTPase"/>
</dbReference>
<dbReference type="AlphaFoldDB" id="G5AET8"/>
<dbReference type="SUPFAM" id="SSF52540">
    <property type="entry name" value="P-loop containing nucleoside triphosphate hydrolases"/>
    <property type="match status" value="1"/>
</dbReference>
<keyword evidence="3" id="KW-1185">Reference proteome</keyword>
<evidence type="ECO:0000256" key="1">
    <source>
        <dbReference type="SAM" id="Phobius"/>
    </source>
</evidence>
<accession>G5AET8</accession>
<keyword evidence="1" id="KW-1133">Transmembrane helix</keyword>
<reference evidence="2 3" key="1">
    <citation type="journal article" date="2006" name="Science">
        <title>Phytophthora genome sequences uncover evolutionary origins and mechanisms of pathogenesis.</title>
        <authorList>
            <person name="Tyler B.M."/>
            <person name="Tripathy S."/>
            <person name="Zhang X."/>
            <person name="Dehal P."/>
            <person name="Jiang R.H."/>
            <person name="Aerts A."/>
            <person name="Arredondo F.D."/>
            <person name="Baxter L."/>
            <person name="Bensasson D."/>
            <person name="Beynon J.L."/>
            <person name="Chapman J."/>
            <person name="Damasceno C.M."/>
            <person name="Dorrance A.E."/>
            <person name="Dou D."/>
            <person name="Dickerman A.W."/>
            <person name="Dubchak I.L."/>
            <person name="Garbelotto M."/>
            <person name="Gijzen M."/>
            <person name="Gordon S.G."/>
            <person name="Govers F."/>
            <person name="Grunwald N.J."/>
            <person name="Huang W."/>
            <person name="Ivors K.L."/>
            <person name="Jones R.W."/>
            <person name="Kamoun S."/>
            <person name="Krampis K."/>
            <person name="Lamour K.H."/>
            <person name="Lee M.K."/>
            <person name="McDonald W.H."/>
            <person name="Medina M."/>
            <person name="Meijer H.J."/>
            <person name="Nordberg E.K."/>
            <person name="Maclean D.J."/>
            <person name="Ospina-Giraldo M.D."/>
            <person name="Morris P.F."/>
            <person name="Phuntumart V."/>
            <person name="Putnam N.H."/>
            <person name="Rash S."/>
            <person name="Rose J.K."/>
            <person name="Sakihama Y."/>
            <person name="Salamov A.A."/>
            <person name="Savidor A."/>
            <person name="Scheuring C.F."/>
            <person name="Smith B.M."/>
            <person name="Sobral B.W."/>
            <person name="Terry A."/>
            <person name="Torto-Alalibo T.A."/>
            <person name="Win J."/>
            <person name="Xu Z."/>
            <person name="Zhang H."/>
            <person name="Grigoriev I.V."/>
            <person name="Rokhsar D.S."/>
            <person name="Boore J.L."/>
        </authorList>
    </citation>
    <scope>NUCLEOTIDE SEQUENCE [LARGE SCALE GENOMIC DNA]</scope>
    <source>
        <strain evidence="2 3">P6497</strain>
    </source>
</reference>
<gene>
    <name evidence="2" type="ORF">PHYSODRAFT_533137</name>
</gene>
<keyword evidence="1" id="KW-0472">Membrane</keyword>
<evidence type="ECO:0000313" key="3">
    <source>
        <dbReference type="Proteomes" id="UP000002640"/>
    </source>
</evidence>
<proteinExistence type="predicted"/>
<keyword evidence="1" id="KW-0812">Transmembrane</keyword>
<name>G5AET8_PHYSP</name>
<organism evidence="2 3">
    <name type="scientific">Phytophthora sojae (strain P6497)</name>
    <name type="common">Soybean stem and root rot agent</name>
    <name type="synonym">Phytophthora megasperma f. sp. glycines</name>
    <dbReference type="NCBI Taxonomy" id="1094619"/>
    <lineage>
        <taxon>Eukaryota</taxon>
        <taxon>Sar</taxon>
        <taxon>Stramenopiles</taxon>
        <taxon>Oomycota</taxon>
        <taxon>Peronosporomycetes</taxon>
        <taxon>Peronosporales</taxon>
        <taxon>Peronosporaceae</taxon>
        <taxon>Phytophthora</taxon>
    </lineage>
</organism>
<protein>
    <submittedName>
        <fullName evidence="2">Uncharacterized protein</fullName>
    </submittedName>
</protein>
<dbReference type="EMBL" id="JH159165">
    <property type="protein sequence ID" value="EGZ05728.1"/>
    <property type="molecule type" value="Genomic_DNA"/>
</dbReference>
<dbReference type="InParanoid" id="G5AET8"/>
<dbReference type="RefSeq" id="XP_009538589.1">
    <property type="nucleotide sequence ID" value="XM_009540294.1"/>
</dbReference>
<dbReference type="KEGG" id="psoj:PHYSODRAFT_533137"/>
<sequence>MPGQKKQRTEVAQQVEAQLATPIEHETISTIARNLNLDTWQVGGFALGIHHIEPSFPDWFYARKETLDLIKLFRQNVQQTFNTVFVGSPGVGTSTLVVLLALYMALHQQKRVVLFRKLKADEFSMLCLDPVHQQYWRKHTKSIAGLDLVGDRDFELCLDGFLREEIDHDLINFHRLTRFRMLATCTQYDMKNDETRIRRK</sequence>
<evidence type="ECO:0000313" key="2">
    <source>
        <dbReference type="EMBL" id="EGZ05728.1"/>
    </source>
</evidence>
<feature type="transmembrane region" description="Helical" evidence="1">
    <location>
        <begin position="84"/>
        <end position="106"/>
    </location>
</feature>